<proteinExistence type="predicted"/>
<dbReference type="AlphaFoldDB" id="A0AAW8DU67"/>
<evidence type="ECO:0000313" key="2">
    <source>
        <dbReference type="Proteomes" id="UP001244295"/>
    </source>
</evidence>
<organism evidence="1 2">
    <name type="scientific">Variovorax boronicumulans</name>
    <dbReference type="NCBI Taxonomy" id="436515"/>
    <lineage>
        <taxon>Bacteria</taxon>
        <taxon>Pseudomonadati</taxon>
        <taxon>Pseudomonadota</taxon>
        <taxon>Betaproteobacteria</taxon>
        <taxon>Burkholderiales</taxon>
        <taxon>Comamonadaceae</taxon>
        <taxon>Variovorax</taxon>
    </lineage>
</organism>
<gene>
    <name evidence="1" type="ORF">J2W25_002034</name>
</gene>
<evidence type="ECO:0000313" key="1">
    <source>
        <dbReference type="EMBL" id="MDP9923013.1"/>
    </source>
</evidence>
<dbReference type="Proteomes" id="UP001244295">
    <property type="component" value="Unassembled WGS sequence"/>
</dbReference>
<protein>
    <submittedName>
        <fullName evidence="1">Uncharacterized protein</fullName>
    </submittedName>
</protein>
<dbReference type="RefSeq" id="WP_307636561.1">
    <property type="nucleotide sequence ID" value="NZ_JAUSRR010000003.1"/>
</dbReference>
<reference evidence="1" key="1">
    <citation type="submission" date="2023-07" db="EMBL/GenBank/DDBJ databases">
        <title>Sorghum-associated microbial communities from plants grown in Nebraska, USA.</title>
        <authorList>
            <person name="Schachtman D."/>
        </authorList>
    </citation>
    <scope>NUCLEOTIDE SEQUENCE</scope>
    <source>
        <strain evidence="1">DS2795</strain>
    </source>
</reference>
<sequence>MPMDFLRRIEEAQFPLEVTDPNDIRNVAVLVAAGLIEAVVPPESESPTTPAVVAKITALGRAELGRLRDKRA</sequence>
<accession>A0AAW8DU67</accession>
<name>A0AAW8DU67_9BURK</name>
<dbReference type="EMBL" id="JAUSRR010000003">
    <property type="protein sequence ID" value="MDP9923013.1"/>
    <property type="molecule type" value="Genomic_DNA"/>
</dbReference>
<comment type="caution">
    <text evidence="1">The sequence shown here is derived from an EMBL/GenBank/DDBJ whole genome shotgun (WGS) entry which is preliminary data.</text>
</comment>